<proteinExistence type="inferred from homology"/>
<dbReference type="PANTHER" id="PTHR43806:SF11">
    <property type="entry name" value="CEREVISIN-RELATED"/>
    <property type="match status" value="1"/>
</dbReference>
<gene>
    <name evidence="10" type="primary">apr</name>
    <name evidence="10" type="ORF">DSM104635_03430</name>
</gene>
<evidence type="ECO:0000256" key="3">
    <source>
        <dbReference type="ARBA" id="ARBA00022729"/>
    </source>
</evidence>
<organism evidence="10 11">
    <name type="scientific">Terricaulis silvestris</name>
    <dbReference type="NCBI Taxonomy" id="2686094"/>
    <lineage>
        <taxon>Bacteria</taxon>
        <taxon>Pseudomonadati</taxon>
        <taxon>Pseudomonadota</taxon>
        <taxon>Alphaproteobacteria</taxon>
        <taxon>Caulobacterales</taxon>
        <taxon>Caulobacteraceae</taxon>
        <taxon>Terricaulis</taxon>
    </lineage>
</organism>
<feature type="active site" description="Charge relay system" evidence="6">
    <location>
        <position position="96"/>
    </location>
</feature>
<accession>A0A6I6MMP6</accession>
<evidence type="ECO:0000313" key="11">
    <source>
        <dbReference type="Proteomes" id="UP000431269"/>
    </source>
</evidence>
<dbReference type="InterPro" id="IPR050131">
    <property type="entry name" value="Peptidase_S8_subtilisin-like"/>
</dbReference>
<dbReference type="PRINTS" id="PR00723">
    <property type="entry name" value="SUBTILISIN"/>
</dbReference>
<dbReference type="PROSITE" id="PS51257">
    <property type="entry name" value="PROKAR_LIPOPROTEIN"/>
    <property type="match status" value="1"/>
</dbReference>
<comment type="similarity">
    <text evidence="1 6 7">Belongs to the peptidase S8 family.</text>
</comment>
<feature type="active site" description="Charge relay system" evidence="6">
    <location>
        <position position="130"/>
    </location>
</feature>
<dbReference type="InterPro" id="IPR023828">
    <property type="entry name" value="Peptidase_S8_Ser-AS"/>
</dbReference>
<dbReference type="InterPro" id="IPR034061">
    <property type="entry name" value="Peptidases_S8_Autotransporter"/>
</dbReference>
<keyword evidence="3" id="KW-0732">Signal</keyword>
<feature type="compositionally biased region" description="Pro residues" evidence="8">
    <location>
        <begin position="36"/>
        <end position="52"/>
    </location>
</feature>
<feature type="active site" description="Charge relay system" evidence="6">
    <location>
        <position position="316"/>
    </location>
</feature>
<dbReference type="Gene3D" id="3.40.50.200">
    <property type="entry name" value="Peptidase S8/S53 domain"/>
    <property type="match status" value="1"/>
</dbReference>
<evidence type="ECO:0000256" key="4">
    <source>
        <dbReference type="ARBA" id="ARBA00022801"/>
    </source>
</evidence>
<dbReference type="EC" id="3.4.21.62" evidence="10"/>
<feature type="region of interest" description="Disordered" evidence="8">
    <location>
        <begin position="32"/>
        <end position="65"/>
    </location>
</feature>
<keyword evidence="5 6" id="KW-0720">Serine protease</keyword>
<dbReference type="PROSITE" id="PS51892">
    <property type="entry name" value="SUBTILASE"/>
    <property type="match status" value="1"/>
</dbReference>
<evidence type="ECO:0000256" key="7">
    <source>
        <dbReference type="RuleBase" id="RU003355"/>
    </source>
</evidence>
<dbReference type="EMBL" id="CP047045">
    <property type="protein sequence ID" value="QGZ96570.1"/>
    <property type="molecule type" value="Genomic_DNA"/>
</dbReference>
<dbReference type="GO" id="GO:0004252">
    <property type="term" value="F:serine-type endopeptidase activity"/>
    <property type="evidence" value="ECO:0007669"/>
    <property type="project" value="UniProtKB-UniRule"/>
</dbReference>
<dbReference type="Pfam" id="PF00082">
    <property type="entry name" value="Peptidase_S8"/>
    <property type="match status" value="1"/>
</dbReference>
<dbReference type="Proteomes" id="UP000431269">
    <property type="component" value="Chromosome"/>
</dbReference>
<dbReference type="PANTHER" id="PTHR43806">
    <property type="entry name" value="PEPTIDASE S8"/>
    <property type="match status" value="1"/>
</dbReference>
<dbReference type="GO" id="GO:0006508">
    <property type="term" value="P:proteolysis"/>
    <property type="evidence" value="ECO:0007669"/>
    <property type="project" value="UniProtKB-KW"/>
</dbReference>
<feature type="domain" description="Peptidase S8/S53" evidence="9">
    <location>
        <begin position="87"/>
        <end position="364"/>
    </location>
</feature>
<evidence type="ECO:0000256" key="6">
    <source>
        <dbReference type="PROSITE-ProRule" id="PRU01240"/>
    </source>
</evidence>
<dbReference type="InterPro" id="IPR015500">
    <property type="entry name" value="Peptidase_S8_subtilisin-rel"/>
</dbReference>
<keyword evidence="4 6" id="KW-0378">Hydrolase</keyword>
<evidence type="ECO:0000256" key="1">
    <source>
        <dbReference type="ARBA" id="ARBA00011073"/>
    </source>
</evidence>
<keyword evidence="11" id="KW-1185">Reference proteome</keyword>
<dbReference type="InterPro" id="IPR000209">
    <property type="entry name" value="Peptidase_S8/S53_dom"/>
</dbReference>
<name>A0A6I6MMP6_9CAUL</name>
<dbReference type="KEGG" id="tsv:DSM104635_03430"/>
<dbReference type="AlphaFoldDB" id="A0A6I6MMP6"/>
<evidence type="ECO:0000259" key="9">
    <source>
        <dbReference type="Pfam" id="PF00082"/>
    </source>
</evidence>
<dbReference type="CDD" id="cd04848">
    <property type="entry name" value="Peptidases_S8_Autotransporter_serine_protease_like"/>
    <property type="match status" value="1"/>
</dbReference>
<evidence type="ECO:0000256" key="8">
    <source>
        <dbReference type="SAM" id="MobiDB-lite"/>
    </source>
</evidence>
<dbReference type="InterPro" id="IPR023827">
    <property type="entry name" value="Peptidase_S8_Asp-AS"/>
</dbReference>
<evidence type="ECO:0000313" key="10">
    <source>
        <dbReference type="EMBL" id="QGZ96570.1"/>
    </source>
</evidence>
<reference evidence="11" key="1">
    <citation type="submission" date="2019-12" db="EMBL/GenBank/DDBJ databases">
        <title>Complete genome of Terracaulis silvestris 0127_4.</title>
        <authorList>
            <person name="Vieira S."/>
            <person name="Riedel T."/>
            <person name="Sproer C."/>
            <person name="Pascual J."/>
            <person name="Boedeker C."/>
            <person name="Overmann J."/>
        </authorList>
    </citation>
    <scope>NUCLEOTIDE SEQUENCE [LARGE SCALE GENOMIC DNA]</scope>
    <source>
        <strain evidence="11">0127_4</strain>
    </source>
</reference>
<keyword evidence="2 6" id="KW-0645">Protease</keyword>
<dbReference type="SUPFAM" id="SSF52743">
    <property type="entry name" value="Subtilisin-like"/>
    <property type="match status" value="1"/>
</dbReference>
<sequence length="768" mass="78403">MNDLKSSRLMLNAIVLALLGACAGGGGGGGGGMIVSPPPPPSPPVFPPPAPPHADGDFPATGSSEFTANWGVGGVNAQVAWQNGATGEGVLVGVIDTGIHPEHPELTGRISPNSIDIRPGRNALVTNETHGSELSSLIAGNYNGAQTVGVAFDATILAIRADNSSGLFESNDLASAIDYARQQGVDVINLSLGSSSPTAANVQQAIRNATAAGVIIVVSAGNDGDIGATRPNYPGFLAIDPLVSNGLIMIAGGLNANGTVNPASNPPGSADDWYLTAPGWQIIVPDYGPVGPVPGFQSCGASAGLAANLCRIQGTSYASPHVAGAVALVMDAFPGLTPTQVVDLLFTTADDTGAPGTDAVNGRGRLNVGRAFQPVGPLSVPTMMMMPGAPDLDSGTTLGGVGAAFGDGMAVNTAAWTVAGFDHYNRTFPVNLADNWLSAAAGPSGSAQAPLLWRTARGEQGARMQIAFGGETLPDSYRGPIDRDDFEQAPARIDADIAPGLTASIAAHGARTMYEGGGDVVGLLDLVNADLSLRLTRQLGEGLSLSLLSESGDAARTPFLAPSDRRATAARASFHRGAFGLDLTVGRVEEESGLLGLAWSQDFGVTPAGETRLTGIAAQADVAPGVEVAVNAEFGVAELGGSGWLDVSSPLRTTAFSLETTFAMTPAWLANGDGALSLSVAQPLRIEGGTLSFMAPTATKYGRQSLTYEERTFSPTPSGRELRFALAYRYFAGETLSAFGEALFVLDPGHIDGAAPDTVLRFGLRAAH</sequence>
<dbReference type="RefSeq" id="WP_158767351.1">
    <property type="nucleotide sequence ID" value="NZ_CP047045.1"/>
</dbReference>
<protein>
    <submittedName>
        <fullName evidence="10">Subtilisin DY</fullName>
        <ecNumber evidence="10">3.4.21.62</ecNumber>
    </submittedName>
</protein>
<evidence type="ECO:0000256" key="5">
    <source>
        <dbReference type="ARBA" id="ARBA00022825"/>
    </source>
</evidence>
<dbReference type="PROSITE" id="PS00138">
    <property type="entry name" value="SUBTILASE_SER"/>
    <property type="match status" value="1"/>
</dbReference>
<dbReference type="PROSITE" id="PS00136">
    <property type="entry name" value="SUBTILASE_ASP"/>
    <property type="match status" value="1"/>
</dbReference>
<dbReference type="InterPro" id="IPR036852">
    <property type="entry name" value="Peptidase_S8/S53_dom_sf"/>
</dbReference>
<evidence type="ECO:0000256" key="2">
    <source>
        <dbReference type="ARBA" id="ARBA00022670"/>
    </source>
</evidence>